<evidence type="ECO:0000256" key="2">
    <source>
        <dbReference type="ARBA" id="ARBA00022574"/>
    </source>
</evidence>
<evidence type="ECO:0000256" key="1">
    <source>
        <dbReference type="ARBA" id="ARBA00004123"/>
    </source>
</evidence>
<dbReference type="PANTHER" id="PTHR44006">
    <property type="entry name" value="U5 SMALL NUCLEAR RIBONUCLEOPROTEIN 40 KDA PROTEIN"/>
    <property type="match status" value="1"/>
</dbReference>
<dbReference type="InterPro" id="IPR015943">
    <property type="entry name" value="WD40/YVTN_repeat-like_dom_sf"/>
</dbReference>
<feature type="repeat" description="WD" evidence="7">
    <location>
        <begin position="288"/>
        <end position="317"/>
    </location>
</feature>
<dbReference type="SMART" id="SM00320">
    <property type="entry name" value="WD40"/>
    <property type="match status" value="7"/>
</dbReference>
<dbReference type="PROSITE" id="PS50294">
    <property type="entry name" value="WD_REPEATS_REGION"/>
    <property type="match status" value="4"/>
</dbReference>
<feature type="repeat" description="WD" evidence="7">
    <location>
        <begin position="57"/>
        <end position="88"/>
    </location>
</feature>
<evidence type="ECO:0000313" key="10">
    <source>
        <dbReference type="Proteomes" id="UP001445335"/>
    </source>
</evidence>
<dbReference type="FunFam" id="2.130.10.10:FF:000229">
    <property type="entry name" value="Small nuclear ribonucleoprotein U5 subunit 40"/>
    <property type="match status" value="1"/>
</dbReference>
<reference evidence="9 10" key="1">
    <citation type="journal article" date="2024" name="Nat. Commun.">
        <title>Phylogenomics reveals the evolutionary origins of lichenization in chlorophyte algae.</title>
        <authorList>
            <person name="Puginier C."/>
            <person name="Libourel C."/>
            <person name="Otte J."/>
            <person name="Skaloud P."/>
            <person name="Haon M."/>
            <person name="Grisel S."/>
            <person name="Petersen M."/>
            <person name="Berrin J.G."/>
            <person name="Delaux P.M."/>
            <person name="Dal Grande F."/>
            <person name="Keller J."/>
        </authorList>
    </citation>
    <scope>NUCLEOTIDE SEQUENCE [LARGE SCALE GENOMIC DNA]</scope>
    <source>
        <strain evidence="9 10">SAG 245.80</strain>
    </source>
</reference>
<dbReference type="GO" id="GO:0003723">
    <property type="term" value="F:RNA binding"/>
    <property type="evidence" value="ECO:0007669"/>
    <property type="project" value="TreeGrafter"/>
</dbReference>
<feature type="compositionally biased region" description="Basic and acidic residues" evidence="8">
    <location>
        <begin position="1"/>
        <end position="10"/>
    </location>
</feature>
<dbReference type="CDD" id="cd00200">
    <property type="entry name" value="WD40"/>
    <property type="match status" value="1"/>
</dbReference>
<evidence type="ECO:0000256" key="6">
    <source>
        <dbReference type="ARBA" id="ARBA00023242"/>
    </source>
</evidence>
<dbReference type="AlphaFoldDB" id="A0AAW1RB28"/>
<dbReference type="EMBL" id="JALJOU010000049">
    <property type="protein sequence ID" value="KAK9830919.1"/>
    <property type="molecule type" value="Genomic_DNA"/>
</dbReference>
<dbReference type="Pfam" id="PF00400">
    <property type="entry name" value="WD40"/>
    <property type="match status" value="6"/>
</dbReference>
<dbReference type="InterPro" id="IPR052234">
    <property type="entry name" value="U5_snRNP_Component"/>
</dbReference>
<sequence length="353" mass="38504">MASDTKRGYPHEANGGGQLAVKKQRRQDGSALPVSTRKVEPEGPARTSALLAPTMLLTGHAGEVFTAKFSPDGTVVASGSHDKHVFLWRTYGECENYMMLQGHKGAVLELHWTTDGERIASASPDKSVRVWDAATGAQVKKMAEHDNFVNSCCPLKRGPPLLVSGSDDATAKLWDLRAKRSVATFDERFQVVAVAFASAGDQVYVAGVENVIKVWDLRKAEVAMTMKGHAHTVTGLRVSPDGTHLLSNAMDNTLRMWDMRPFAPANRCTKVFTGHQHNFEQNLLKCDWSPDGSRVTAGSADRMVYIWDAASRALLYQLPGHSGSVNETTFHPTEPIICSAGSDKQIYLGELVL</sequence>
<evidence type="ECO:0000256" key="4">
    <source>
        <dbReference type="ARBA" id="ARBA00022737"/>
    </source>
</evidence>
<comment type="subcellular location">
    <subcellularLocation>
        <location evidence="1">Nucleus</location>
    </subcellularLocation>
</comment>
<feature type="repeat" description="WD" evidence="7">
    <location>
        <begin position="226"/>
        <end position="260"/>
    </location>
</feature>
<dbReference type="Gene3D" id="2.130.10.10">
    <property type="entry name" value="YVTN repeat-like/Quinoprotein amine dehydrogenase"/>
    <property type="match status" value="1"/>
</dbReference>
<name>A0AAW1RB28_9CHLO</name>
<comment type="caution">
    <text evidence="9">The sequence shown here is derived from an EMBL/GenBank/DDBJ whole genome shotgun (WGS) entry which is preliminary data.</text>
</comment>
<evidence type="ECO:0000256" key="3">
    <source>
        <dbReference type="ARBA" id="ARBA00022664"/>
    </source>
</evidence>
<evidence type="ECO:0000256" key="5">
    <source>
        <dbReference type="ARBA" id="ARBA00023187"/>
    </source>
</evidence>
<accession>A0AAW1RB28</accession>
<keyword evidence="5" id="KW-0508">mRNA splicing</keyword>
<dbReference type="GO" id="GO:0071013">
    <property type="term" value="C:catalytic step 2 spliceosome"/>
    <property type="evidence" value="ECO:0007669"/>
    <property type="project" value="TreeGrafter"/>
</dbReference>
<evidence type="ECO:0000256" key="8">
    <source>
        <dbReference type="SAM" id="MobiDB-lite"/>
    </source>
</evidence>
<dbReference type="Proteomes" id="UP001445335">
    <property type="component" value="Unassembled WGS sequence"/>
</dbReference>
<dbReference type="InterPro" id="IPR036322">
    <property type="entry name" value="WD40_repeat_dom_sf"/>
</dbReference>
<dbReference type="PROSITE" id="PS00678">
    <property type="entry name" value="WD_REPEATS_1"/>
    <property type="match status" value="2"/>
</dbReference>
<dbReference type="InterPro" id="IPR020472">
    <property type="entry name" value="WD40_PAC1"/>
</dbReference>
<keyword evidence="4" id="KW-0677">Repeat</keyword>
<evidence type="ECO:0000256" key="7">
    <source>
        <dbReference type="PROSITE-ProRule" id="PRU00221"/>
    </source>
</evidence>
<proteinExistence type="predicted"/>
<dbReference type="InterPro" id="IPR019775">
    <property type="entry name" value="WD40_repeat_CS"/>
</dbReference>
<keyword evidence="10" id="KW-1185">Reference proteome</keyword>
<keyword evidence="6" id="KW-0539">Nucleus</keyword>
<gene>
    <name evidence="9" type="ORF">WJX81_004972</name>
</gene>
<feature type="region of interest" description="Disordered" evidence="8">
    <location>
        <begin position="1"/>
        <end position="47"/>
    </location>
</feature>
<dbReference type="SUPFAM" id="SSF50978">
    <property type="entry name" value="WD40 repeat-like"/>
    <property type="match status" value="1"/>
</dbReference>
<dbReference type="PROSITE" id="PS50082">
    <property type="entry name" value="WD_REPEATS_2"/>
    <property type="match status" value="7"/>
</dbReference>
<dbReference type="GO" id="GO:0005682">
    <property type="term" value="C:U5 snRNP"/>
    <property type="evidence" value="ECO:0007669"/>
    <property type="project" value="UniProtKB-ARBA"/>
</dbReference>
<feature type="repeat" description="WD" evidence="7">
    <location>
        <begin position="100"/>
        <end position="141"/>
    </location>
</feature>
<dbReference type="InterPro" id="IPR001680">
    <property type="entry name" value="WD40_rpt"/>
</dbReference>
<evidence type="ECO:0000313" key="9">
    <source>
        <dbReference type="EMBL" id="KAK9830919.1"/>
    </source>
</evidence>
<feature type="repeat" description="WD" evidence="7">
    <location>
        <begin position="318"/>
        <end position="353"/>
    </location>
</feature>
<dbReference type="PRINTS" id="PR00320">
    <property type="entry name" value="GPROTEINBRPT"/>
</dbReference>
<organism evidence="9 10">
    <name type="scientific">Elliptochloris bilobata</name>
    <dbReference type="NCBI Taxonomy" id="381761"/>
    <lineage>
        <taxon>Eukaryota</taxon>
        <taxon>Viridiplantae</taxon>
        <taxon>Chlorophyta</taxon>
        <taxon>core chlorophytes</taxon>
        <taxon>Trebouxiophyceae</taxon>
        <taxon>Trebouxiophyceae incertae sedis</taxon>
        <taxon>Elliptochloris clade</taxon>
        <taxon>Elliptochloris</taxon>
    </lineage>
</organism>
<keyword evidence="3" id="KW-0507">mRNA processing</keyword>
<dbReference type="GO" id="GO:0006397">
    <property type="term" value="P:mRNA processing"/>
    <property type="evidence" value="ECO:0007669"/>
    <property type="project" value="UniProtKB-KW"/>
</dbReference>
<dbReference type="GO" id="GO:0000375">
    <property type="term" value="P:RNA splicing, via transesterification reactions"/>
    <property type="evidence" value="ECO:0007669"/>
    <property type="project" value="UniProtKB-ARBA"/>
</dbReference>
<feature type="repeat" description="WD" evidence="7">
    <location>
        <begin position="161"/>
        <end position="184"/>
    </location>
</feature>
<dbReference type="PANTHER" id="PTHR44006:SF1">
    <property type="entry name" value="U5 SMALL NUCLEAR RIBONUCLEOPROTEIN 40 KDA PROTEIN"/>
    <property type="match status" value="1"/>
</dbReference>
<feature type="repeat" description="WD" evidence="7">
    <location>
        <begin position="191"/>
        <end position="225"/>
    </location>
</feature>
<protein>
    <submittedName>
        <fullName evidence="9">Uncharacterized protein</fullName>
    </submittedName>
</protein>
<keyword evidence="2 7" id="KW-0853">WD repeat</keyword>